<gene>
    <name evidence="3" type="ORF">B0H17DRAFT_1041496</name>
</gene>
<keyword evidence="4" id="KW-1185">Reference proteome</keyword>
<dbReference type="AlphaFoldDB" id="A0AAD7GNM4"/>
<comment type="caution">
    <text evidence="3">The sequence shown here is derived from an EMBL/GenBank/DDBJ whole genome shotgun (WGS) entry which is preliminary data.</text>
</comment>
<feature type="compositionally biased region" description="Polar residues" evidence="2">
    <location>
        <begin position="110"/>
        <end position="130"/>
    </location>
</feature>
<feature type="region of interest" description="Disordered" evidence="2">
    <location>
        <begin position="432"/>
        <end position="455"/>
    </location>
</feature>
<evidence type="ECO:0000313" key="3">
    <source>
        <dbReference type="EMBL" id="KAJ7703071.1"/>
    </source>
</evidence>
<proteinExistence type="predicted"/>
<protein>
    <submittedName>
        <fullName evidence="3">Uncharacterized protein</fullName>
    </submittedName>
</protein>
<evidence type="ECO:0000256" key="1">
    <source>
        <dbReference type="SAM" id="Coils"/>
    </source>
</evidence>
<dbReference type="Proteomes" id="UP001221757">
    <property type="component" value="Unassembled WGS sequence"/>
</dbReference>
<evidence type="ECO:0000313" key="4">
    <source>
        <dbReference type="Proteomes" id="UP001221757"/>
    </source>
</evidence>
<keyword evidence="1" id="KW-0175">Coiled coil</keyword>
<evidence type="ECO:0000256" key="2">
    <source>
        <dbReference type="SAM" id="MobiDB-lite"/>
    </source>
</evidence>
<feature type="region of interest" description="Disordered" evidence="2">
    <location>
        <begin position="109"/>
        <end position="130"/>
    </location>
</feature>
<feature type="coiled-coil region" evidence="1">
    <location>
        <begin position="356"/>
        <end position="393"/>
    </location>
</feature>
<reference evidence="3" key="1">
    <citation type="submission" date="2023-03" db="EMBL/GenBank/DDBJ databases">
        <title>Massive genome expansion in bonnet fungi (Mycena s.s.) driven by repeated elements and novel gene families across ecological guilds.</title>
        <authorList>
            <consortium name="Lawrence Berkeley National Laboratory"/>
            <person name="Harder C.B."/>
            <person name="Miyauchi S."/>
            <person name="Viragh M."/>
            <person name="Kuo A."/>
            <person name="Thoen E."/>
            <person name="Andreopoulos B."/>
            <person name="Lu D."/>
            <person name="Skrede I."/>
            <person name="Drula E."/>
            <person name="Henrissat B."/>
            <person name="Morin E."/>
            <person name="Kohler A."/>
            <person name="Barry K."/>
            <person name="LaButti K."/>
            <person name="Morin E."/>
            <person name="Salamov A."/>
            <person name="Lipzen A."/>
            <person name="Mereny Z."/>
            <person name="Hegedus B."/>
            <person name="Baldrian P."/>
            <person name="Stursova M."/>
            <person name="Weitz H."/>
            <person name="Taylor A."/>
            <person name="Grigoriev I.V."/>
            <person name="Nagy L.G."/>
            <person name="Martin F."/>
            <person name="Kauserud H."/>
        </authorList>
    </citation>
    <scope>NUCLEOTIDE SEQUENCE</scope>
    <source>
        <strain evidence="3">CBHHK067</strain>
    </source>
</reference>
<feature type="region of interest" description="Disordered" evidence="2">
    <location>
        <begin position="280"/>
        <end position="328"/>
    </location>
</feature>
<dbReference type="EMBL" id="JARKIE010000013">
    <property type="protein sequence ID" value="KAJ7703071.1"/>
    <property type="molecule type" value="Genomic_DNA"/>
</dbReference>
<organism evidence="3 4">
    <name type="scientific">Mycena rosella</name>
    <name type="common">Pink bonnet</name>
    <name type="synonym">Agaricus rosellus</name>
    <dbReference type="NCBI Taxonomy" id="1033263"/>
    <lineage>
        <taxon>Eukaryota</taxon>
        <taxon>Fungi</taxon>
        <taxon>Dikarya</taxon>
        <taxon>Basidiomycota</taxon>
        <taxon>Agaricomycotina</taxon>
        <taxon>Agaricomycetes</taxon>
        <taxon>Agaricomycetidae</taxon>
        <taxon>Agaricales</taxon>
        <taxon>Marasmiineae</taxon>
        <taxon>Mycenaceae</taxon>
        <taxon>Mycena</taxon>
    </lineage>
</organism>
<sequence>MDSLTRVVKVANSTPSEPLNLRRIFGSCGEIRALHASGFIEFEDAASAERSLKLDIAGVRVLAVASQPRLVDQYRVVNPPAFAEDAHDMQSNAAAGTGRASETGLFLQPLKSSGTPISHPSGSQPTKRNIPSNCPPPAFMPTSFPAPPPPAANPFPCIENRILMRLCGENITLDLRSLACEPTTVIELLKATASERGNWLIVGAFYRRTGNPGGAKAVITAMLEALKQFNIPETDLKPAFLLLSGCETDLGKIARSKGDPEKVSEHYSNAQKWLHKVYGAVLPPPGPETPAVDDSKRASPPRAPASLRSRIDTSTPSAPRSYPPSPNQRMLEREIQSLRDRHTHNTNVISDMRSSKRKLEDTVEIERDVRRRLQRELDEVAKERDNARRMETLALDQMKRERELRKRAETSADFAMLQRTAYIGVPRMTPMAAPIDQRSPDSFSAFDSRPHRISF</sequence>
<name>A0AAD7GNM4_MYCRO</name>
<accession>A0AAD7GNM4</accession>